<feature type="transmembrane region" description="Helical" evidence="6">
    <location>
        <begin position="285"/>
        <end position="303"/>
    </location>
</feature>
<dbReference type="RefSeq" id="WP_058382465.1">
    <property type="nucleotide sequence ID" value="NZ_CP013659.2"/>
</dbReference>
<evidence type="ECO:0000256" key="1">
    <source>
        <dbReference type="ARBA" id="ARBA00004168"/>
    </source>
</evidence>
<dbReference type="Gene3D" id="2.50.20.20">
    <property type="match status" value="1"/>
</dbReference>
<reference evidence="9" key="1">
    <citation type="submission" date="2016-01" db="EMBL/GenBank/DDBJ databases">
        <title>Complete genome of Planococcus rifietoensis type strain M8.</title>
        <authorList>
            <person name="See-Too W.S."/>
        </authorList>
    </citation>
    <scope>NUCLEOTIDE SEQUENCE [LARGE SCALE GENOMIC DNA]</scope>
    <source>
        <strain evidence="9">M8</strain>
    </source>
</reference>
<evidence type="ECO:0000256" key="5">
    <source>
        <dbReference type="ARBA" id="ARBA00023088"/>
    </source>
</evidence>
<keyword evidence="6" id="KW-1133">Transmembrane helix</keyword>
<evidence type="ECO:0000259" key="8">
    <source>
        <dbReference type="Pfam" id="PF00746"/>
    </source>
</evidence>
<evidence type="ECO:0000256" key="7">
    <source>
        <dbReference type="SAM" id="SignalP"/>
    </source>
</evidence>
<feature type="domain" description="Gram-positive cocci surface proteins LPxTG" evidence="8">
    <location>
        <begin position="273"/>
        <end position="306"/>
    </location>
</feature>
<evidence type="ECO:0000313" key="10">
    <source>
        <dbReference type="Proteomes" id="UP000067683"/>
    </source>
</evidence>
<dbReference type="Proteomes" id="UP000067683">
    <property type="component" value="Chromosome"/>
</dbReference>
<dbReference type="STRING" id="200991.AUC31_11380"/>
<evidence type="ECO:0000256" key="3">
    <source>
        <dbReference type="ARBA" id="ARBA00022525"/>
    </source>
</evidence>
<name>A0A0U2J7E3_9BACL</name>
<dbReference type="KEGG" id="prt:AUC31_11380"/>
<dbReference type="InterPro" id="IPR019931">
    <property type="entry name" value="LPXTG_anchor"/>
</dbReference>
<organism evidence="9 10">
    <name type="scientific">Planococcus rifietoensis</name>
    <dbReference type="NCBI Taxonomy" id="200991"/>
    <lineage>
        <taxon>Bacteria</taxon>
        <taxon>Bacillati</taxon>
        <taxon>Bacillota</taxon>
        <taxon>Bacilli</taxon>
        <taxon>Bacillales</taxon>
        <taxon>Caryophanaceae</taxon>
        <taxon>Planococcus</taxon>
    </lineage>
</organism>
<dbReference type="InterPro" id="IPR046720">
    <property type="entry name" value="DUF6612"/>
</dbReference>
<keyword evidence="6" id="KW-0472">Membrane</keyword>
<feature type="signal peptide" evidence="7">
    <location>
        <begin position="1"/>
        <end position="24"/>
    </location>
</feature>
<dbReference type="AlphaFoldDB" id="A0A0U2J7E3"/>
<keyword evidence="6" id="KW-0812">Transmembrane</keyword>
<gene>
    <name evidence="9" type="ORF">AUC31_11380</name>
</gene>
<dbReference type="NCBIfam" id="TIGR01167">
    <property type="entry name" value="LPXTG_anchor"/>
    <property type="match status" value="1"/>
</dbReference>
<dbReference type="Pfam" id="PF00746">
    <property type="entry name" value="Gram_pos_anchor"/>
    <property type="match status" value="1"/>
</dbReference>
<accession>A0A0U2J7E3</accession>
<evidence type="ECO:0000313" key="9">
    <source>
        <dbReference type="EMBL" id="ALS75762.1"/>
    </source>
</evidence>
<feature type="chain" id="PRO_5006830807" description="Gram-positive cocci surface proteins LPxTG domain-containing protein" evidence="7">
    <location>
        <begin position="25"/>
        <end position="310"/>
    </location>
</feature>
<proteinExistence type="predicted"/>
<keyword evidence="4 7" id="KW-0732">Signal</keyword>
<evidence type="ECO:0000256" key="2">
    <source>
        <dbReference type="ARBA" id="ARBA00022512"/>
    </source>
</evidence>
<sequence>MLKKVIPASFVTVLAVGTATPALAEEMSAVDVLQKSNEAMSSLDSYSSETTMEITMPDIATGETTTIPIHTKEDVTFNPFAMHQTVTTSGPSGEEETLESYWTEEGFYQEDPMQGWVKLPSELSEGLDELMAMTTAGDQVAQAEALGEDMSVEDTGDAYQLTYEGDGEALMEAVMASFESMMGEEGADMSMEGMMEEINFNELSYEMTIEKDTFYLTEMSMNVDMDISAAGESLNMVQSTDMTISNFNGVEPITVPQDVLDNAVPMEGVGEQGGELPDTASNNPLYAFTGMGLAALGAGLLLFRRRTTTQ</sequence>
<keyword evidence="10" id="KW-1185">Reference proteome</keyword>
<comment type="subcellular location">
    <subcellularLocation>
        <location evidence="1">Secreted</location>
        <location evidence="1">Cell wall</location>
        <topology evidence="1">Peptidoglycan-anchor</topology>
    </subcellularLocation>
</comment>
<keyword evidence="2" id="KW-0134">Cell wall</keyword>
<dbReference type="EMBL" id="CP013659">
    <property type="protein sequence ID" value="ALS75762.1"/>
    <property type="molecule type" value="Genomic_DNA"/>
</dbReference>
<keyword evidence="3" id="KW-0964">Secreted</keyword>
<evidence type="ECO:0000256" key="4">
    <source>
        <dbReference type="ARBA" id="ARBA00022729"/>
    </source>
</evidence>
<evidence type="ECO:0000256" key="6">
    <source>
        <dbReference type="SAM" id="Phobius"/>
    </source>
</evidence>
<keyword evidence="5" id="KW-0572">Peptidoglycan-anchor</keyword>
<dbReference type="Pfam" id="PF20316">
    <property type="entry name" value="DUF6612"/>
    <property type="match status" value="1"/>
</dbReference>
<protein>
    <recommendedName>
        <fullName evidence="8">Gram-positive cocci surface proteins LPxTG domain-containing protein</fullName>
    </recommendedName>
</protein>